<dbReference type="OrthoDB" id="9795199at2"/>
<proteinExistence type="predicted"/>
<dbReference type="Proteomes" id="UP000184420">
    <property type="component" value="Unassembled WGS sequence"/>
</dbReference>
<dbReference type="Pfam" id="PF13302">
    <property type="entry name" value="Acetyltransf_3"/>
    <property type="match status" value="1"/>
</dbReference>
<sequence>MNFSIQPTLSNNKATLIPLQEADFEQVFAVASDPAIWEQHPNKDRYKREVFRSFFDGALASGGAFKVIDNATGEIAGSTRFYDYDADTNSILIGYTFYATKFWGTGINPSVKKLMLDYIFNYVDTVVFHIGATNVRSQMAIGRIGAKKVAEKEVAYYGEPNRLNFVYEIQKASWQ</sequence>
<dbReference type="GO" id="GO:0016747">
    <property type="term" value="F:acyltransferase activity, transferring groups other than amino-acyl groups"/>
    <property type="evidence" value="ECO:0007669"/>
    <property type="project" value="InterPro"/>
</dbReference>
<dbReference type="InterPro" id="IPR000182">
    <property type="entry name" value="GNAT_dom"/>
</dbReference>
<dbReference type="RefSeq" id="WP_073080204.1">
    <property type="nucleotide sequence ID" value="NZ_FRBL01000003.1"/>
</dbReference>
<evidence type="ECO:0000313" key="2">
    <source>
        <dbReference type="EMBL" id="SHL45925.1"/>
    </source>
</evidence>
<gene>
    <name evidence="2" type="ORF">SAMN05444266_103401</name>
</gene>
<dbReference type="InterPro" id="IPR016181">
    <property type="entry name" value="Acyl_CoA_acyltransferase"/>
</dbReference>
<keyword evidence="3" id="KW-1185">Reference proteome</keyword>
<organism evidence="2 3">
    <name type="scientific">Chitinophaga jiangningensis</name>
    <dbReference type="NCBI Taxonomy" id="1419482"/>
    <lineage>
        <taxon>Bacteria</taxon>
        <taxon>Pseudomonadati</taxon>
        <taxon>Bacteroidota</taxon>
        <taxon>Chitinophagia</taxon>
        <taxon>Chitinophagales</taxon>
        <taxon>Chitinophagaceae</taxon>
        <taxon>Chitinophaga</taxon>
    </lineage>
</organism>
<protein>
    <submittedName>
        <fullName evidence="2">Protein N-acetyltransferase, RimJ/RimL family</fullName>
    </submittedName>
</protein>
<dbReference type="Gene3D" id="3.40.630.30">
    <property type="match status" value="1"/>
</dbReference>
<dbReference type="PANTHER" id="PTHR43610">
    <property type="entry name" value="BLL6696 PROTEIN"/>
    <property type="match status" value="1"/>
</dbReference>
<accession>A0A1M7ATA3</accession>
<dbReference type="AlphaFoldDB" id="A0A1M7ATA3"/>
<name>A0A1M7ATA3_9BACT</name>
<evidence type="ECO:0000313" key="3">
    <source>
        <dbReference type="Proteomes" id="UP000184420"/>
    </source>
</evidence>
<dbReference type="STRING" id="1419482.SAMN05444266_103401"/>
<evidence type="ECO:0000259" key="1">
    <source>
        <dbReference type="Pfam" id="PF13302"/>
    </source>
</evidence>
<dbReference type="EMBL" id="FRBL01000003">
    <property type="protein sequence ID" value="SHL45925.1"/>
    <property type="molecule type" value="Genomic_DNA"/>
</dbReference>
<keyword evidence="2" id="KW-0808">Transferase</keyword>
<dbReference type="SUPFAM" id="SSF55729">
    <property type="entry name" value="Acyl-CoA N-acyltransferases (Nat)"/>
    <property type="match status" value="1"/>
</dbReference>
<dbReference type="PANTHER" id="PTHR43610:SF1">
    <property type="entry name" value="N-ACETYLTRANSFERASE DOMAIN-CONTAINING PROTEIN"/>
    <property type="match status" value="1"/>
</dbReference>
<feature type="domain" description="N-acetyltransferase" evidence="1">
    <location>
        <begin position="15"/>
        <end position="147"/>
    </location>
</feature>
<reference evidence="2 3" key="1">
    <citation type="submission" date="2016-11" db="EMBL/GenBank/DDBJ databases">
        <authorList>
            <person name="Jaros S."/>
            <person name="Januszkiewicz K."/>
            <person name="Wedrychowicz H."/>
        </authorList>
    </citation>
    <scope>NUCLEOTIDE SEQUENCE [LARGE SCALE GENOMIC DNA]</scope>
    <source>
        <strain evidence="2 3">DSM 27406</strain>
    </source>
</reference>